<evidence type="ECO:0000313" key="2">
    <source>
        <dbReference type="Proteomes" id="UP001458880"/>
    </source>
</evidence>
<accession>A0AAW1MGT7</accession>
<sequence>MEDQAAKEDDDDELPLVNYETIDQAVATTAAVSGEDILNAVRINEDEDSDQEEFDPEPKPIPTPQEALKAAKISHKFFTHHKDGPVATEDVLRLQDKIRSLLWKTMLYTHLSL</sequence>
<gene>
    <name evidence="1" type="ORF">QE152_g7081</name>
</gene>
<evidence type="ECO:0000313" key="1">
    <source>
        <dbReference type="EMBL" id="KAK9745281.1"/>
    </source>
</evidence>
<comment type="caution">
    <text evidence="1">The sequence shown here is derived from an EMBL/GenBank/DDBJ whole genome shotgun (WGS) entry which is preliminary data.</text>
</comment>
<dbReference type="EMBL" id="JASPKY010000050">
    <property type="protein sequence ID" value="KAK9745281.1"/>
    <property type="molecule type" value="Genomic_DNA"/>
</dbReference>
<reference evidence="1 2" key="1">
    <citation type="journal article" date="2024" name="BMC Genomics">
        <title>De novo assembly and annotation of Popillia japonica's genome with initial clues to its potential as an invasive pest.</title>
        <authorList>
            <person name="Cucini C."/>
            <person name="Boschi S."/>
            <person name="Funari R."/>
            <person name="Cardaioli E."/>
            <person name="Iannotti N."/>
            <person name="Marturano G."/>
            <person name="Paoli F."/>
            <person name="Bruttini M."/>
            <person name="Carapelli A."/>
            <person name="Frati F."/>
            <person name="Nardi F."/>
        </authorList>
    </citation>
    <scope>NUCLEOTIDE SEQUENCE [LARGE SCALE GENOMIC DNA]</scope>
    <source>
        <strain evidence="1">DMR45628</strain>
    </source>
</reference>
<proteinExistence type="predicted"/>
<name>A0AAW1MGT7_POPJA</name>
<protein>
    <submittedName>
        <fullName evidence="1">Uncharacterized protein</fullName>
    </submittedName>
</protein>
<dbReference type="AlphaFoldDB" id="A0AAW1MGT7"/>
<organism evidence="1 2">
    <name type="scientific">Popillia japonica</name>
    <name type="common">Japanese beetle</name>
    <dbReference type="NCBI Taxonomy" id="7064"/>
    <lineage>
        <taxon>Eukaryota</taxon>
        <taxon>Metazoa</taxon>
        <taxon>Ecdysozoa</taxon>
        <taxon>Arthropoda</taxon>
        <taxon>Hexapoda</taxon>
        <taxon>Insecta</taxon>
        <taxon>Pterygota</taxon>
        <taxon>Neoptera</taxon>
        <taxon>Endopterygota</taxon>
        <taxon>Coleoptera</taxon>
        <taxon>Polyphaga</taxon>
        <taxon>Scarabaeiformia</taxon>
        <taxon>Scarabaeidae</taxon>
        <taxon>Rutelinae</taxon>
        <taxon>Popillia</taxon>
    </lineage>
</organism>
<dbReference type="Proteomes" id="UP001458880">
    <property type="component" value="Unassembled WGS sequence"/>
</dbReference>
<keyword evidence="2" id="KW-1185">Reference proteome</keyword>